<keyword evidence="1" id="KW-0812">Transmembrane</keyword>
<evidence type="ECO:0000313" key="3">
    <source>
        <dbReference type="Proteomes" id="UP000184300"/>
    </source>
</evidence>
<dbReference type="GeneID" id="34460803"/>
<accession>A0A1L9VLR7</accession>
<dbReference type="AlphaFoldDB" id="A0A1L9VLR7"/>
<protein>
    <submittedName>
        <fullName evidence="2">Uncharacterized protein</fullName>
    </submittedName>
</protein>
<evidence type="ECO:0000313" key="2">
    <source>
        <dbReference type="EMBL" id="OJJ84820.1"/>
    </source>
</evidence>
<gene>
    <name evidence="2" type="ORF">ASPGLDRAFT_35277</name>
</gene>
<evidence type="ECO:0000256" key="1">
    <source>
        <dbReference type="SAM" id="Phobius"/>
    </source>
</evidence>
<dbReference type="Proteomes" id="UP000184300">
    <property type="component" value="Unassembled WGS sequence"/>
</dbReference>
<keyword evidence="1" id="KW-0472">Membrane</keyword>
<dbReference type="RefSeq" id="XP_022401518.1">
    <property type="nucleotide sequence ID" value="XM_022544542.1"/>
</dbReference>
<keyword evidence="3" id="KW-1185">Reference proteome</keyword>
<dbReference type="OrthoDB" id="4494186at2759"/>
<keyword evidence="1" id="KW-1133">Transmembrane helix</keyword>
<sequence length="130" mass="14679">MEPSYQVLYGRPCSPLYFFISIILLILASVCVHCVYISRLHFPNVSNTLGAIFGLLLGTAMGLCMLAIMWDPAICWTTKKRVNNGDGERAIRVKRPIVGFRHLEIQLETPGELDDVWFDGVKHRKAIFLA</sequence>
<dbReference type="EMBL" id="KV878896">
    <property type="protein sequence ID" value="OJJ84820.1"/>
    <property type="molecule type" value="Genomic_DNA"/>
</dbReference>
<dbReference type="VEuPathDB" id="FungiDB:ASPGLDRAFT_35277"/>
<organism evidence="2 3">
    <name type="scientific">Aspergillus glaucus CBS 516.65</name>
    <dbReference type="NCBI Taxonomy" id="1160497"/>
    <lineage>
        <taxon>Eukaryota</taxon>
        <taxon>Fungi</taxon>
        <taxon>Dikarya</taxon>
        <taxon>Ascomycota</taxon>
        <taxon>Pezizomycotina</taxon>
        <taxon>Eurotiomycetes</taxon>
        <taxon>Eurotiomycetidae</taxon>
        <taxon>Eurotiales</taxon>
        <taxon>Aspergillaceae</taxon>
        <taxon>Aspergillus</taxon>
        <taxon>Aspergillus subgen. Aspergillus</taxon>
    </lineage>
</organism>
<name>A0A1L9VLR7_ASPGL</name>
<proteinExistence type="predicted"/>
<reference evidence="3" key="1">
    <citation type="journal article" date="2017" name="Genome Biol.">
        <title>Comparative genomics reveals high biological diversity and specific adaptations in the industrially and medically important fungal genus Aspergillus.</title>
        <authorList>
            <person name="de Vries R.P."/>
            <person name="Riley R."/>
            <person name="Wiebenga A."/>
            <person name="Aguilar-Osorio G."/>
            <person name="Amillis S."/>
            <person name="Uchima C.A."/>
            <person name="Anderluh G."/>
            <person name="Asadollahi M."/>
            <person name="Askin M."/>
            <person name="Barry K."/>
            <person name="Battaglia E."/>
            <person name="Bayram O."/>
            <person name="Benocci T."/>
            <person name="Braus-Stromeyer S.A."/>
            <person name="Caldana C."/>
            <person name="Canovas D."/>
            <person name="Cerqueira G.C."/>
            <person name="Chen F."/>
            <person name="Chen W."/>
            <person name="Choi C."/>
            <person name="Clum A."/>
            <person name="Dos Santos R.A."/>
            <person name="Damasio A.R."/>
            <person name="Diallinas G."/>
            <person name="Emri T."/>
            <person name="Fekete E."/>
            <person name="Flipphi M."/>
            <person name="Freyberg S."/>
            <person name="Gallo A."/>
            <person name="Gournas C."/>
            <person name="Habgood R."/>
            <person name="Hainaut M."/>
            <person name="Harispe M.L."/>
            <person name="Henrissat B."/>
            <person name="Hilden K.S."/>
            <person name="Hope R."/>
            <person name="Hossain A."/>
            <person name="Karabika E."/>
            <person name="Karaffa L."/>
            <person name="Karanyi Z."/>
            <person name="Krasevec N."/>
            <person name="Kuo A."/>
            <person name="Kusch H."/>
            <person name="LaButti K."/>
            <person name="Lagendijk E.L."/>
            <person name="Lapidus A."/>
            <person name="Levasseur A."/>
            <person name="Lindquist E."/>
            <person name="Lipzen A."/>
            <person name="Logrieco A.F."/>
            <person name="MacCabe A."/>
            <person name="Maekelae M.R."/>
            <person name="Malavazi I."/>
            <person name="Melin P."/>
            <person name="Meyer V."/>
            <person name="Mielnichuk N."/>
            <person name="Miskei M."/>
            <person name="Molnar A.P."/>
            <person name="Mule G."/>
            <person name="Ngan C.Y."/>
            <person name="Orejas M."/>
            <person name="Orosz E."/>
            <person name="Ouedraogo J.P."/>
            <person name="Overkamp K.M."/>
            <person name="Park H.-S."/>
            <person name="Perrone G."/>
            <person name="Piumi F."/>
            <person name="Punt P.J."/>
            <person name="Ram A.F."/>
            <person name="Ramon A."/>
            <person name="Rauscher S."/>
            <person name="Record E."/>
            <person name="Riano-Pachon D.M."/>
            <person name="Robert V."/>
            <person name="Roehrig J."/>
            <person name="Ruller R."/>
            <person name="Salamov A."/>
            <person name="Salih N.S."/>
            <person name="Samson R.A."/>
            <person name="Sandor E."/>
            <person name="Sanguinetti M."/>
            <person name="Schuetze T."/>
            <person name="Sepcic K."/>
            <person name="Shelest E."/>
            <person name="Sherlock G."/>
            <person name="Sophianopoulou V."/>
            <person name="Squina F.M."/>
            <person name="Sun H."/>
            <person name="Susca A."/>
            <person name="Todd R.B."/>
            <person name="Tsang A."/>
            <person name="Unkles S.E."/>
            <person name="van de Wiele N."/>
            <person name="van Rossen-Uffink D."/>
            <person name="Oliveira J.V."/>
            <person name="Vesth T.C."/>
            <person name="Visser J."/>
            <person name="Yu J.-H."/>
            <person name="Zhou M."/>
            <person name="Andersen M.R."/>
            <person name="Archer D.B."/>
            <person name="Baker S.E."/>
            <person name="Benoit I."/>
            <person name="Brakhage A.A."/>
            <person name="Braus G.H."/>
            <person name="Fischer R."/>
            <person name="Frisvad J.C."/>
            <person name="Goldman G.H."/>
            <person name="Houbraken J."/>
            <person name="Oakley B."/>
            <person name="Pocsi I."/>
            <person name="Scazzocchio C."/>
            <person name="Seiboth B."/>
            <person name="vanKuyk P.A."/>
            <person name="Wortman J."/>
            <person name="Dyer P.S."/>
            <person name="Grigoriev I.V."/>
        </authorList>
    </citation>
    <scope>NUCLEOTIDE SEQUENCE [LARGE SCALE GENOMIC DNA]</scope>
    <source>
        <strain evidence="3">CBS 516.65</strain>
    </source>
</reference>
<feature type="transmembrane region" description="Helical" evidence="1">
    <location>
        <begin position="16"/>
        <end position="37"/>
    </location>
</feature>
<feature type="transmembrane region" description="Helical" evidence="1">
    <location>
        <begin position="49"/>
        <end position="70"/>
    </location>
</feature>